<keyword evidence="1" id="KW-0472">Membrane</keyword>
<organism evidence="2 3">
    <name type="scientific">Evansella cellulosilytica (strain ATCC 21833 / DSM 2522 / FERM P-1141 / JCM 9156 / N-4)</name>
    <name type="common">Bacillus cellulosilyticus</name>
    <dbReference type="NCBI Taxonomy" id="649639"/>
    <lineage>
        <taxon>Bacteria</taxon>
        <taxon>Bacillati</taxon>
        <taxon>Bacillota</taxon>
        <taxon>Bacilli</taxon>
        <taxon>Bacillales</taxon>
        <taxon>Bacillaceae</taxon>
        <taxon>Evansella</taxon>
    </lineage>
</organism>
<evidence type="ECO:0000256" key="1">
    <source>
        <dbReference type="SAM" id="Phobius"/>
    </source>
</evidence>
<reference evidence="2 3" key="1">
    <citation type="submission" date="2010-12" db="EMBL/GenBank/DDBJ databases">
        <title>Complete sequence of Bacillus cellulosilyticus DSM 2522.</title>
        <authorList>
            <consortium name="US DOE Joint Genome Institute"/>
            <person name="Lucas S."/>
            <person name="Copeland A."/>
            <person name="Lapidus A."/>
            <person name="Cheng J.-F."/>
            <person name="Bruce D."/>
            <person name="Goodwin L."/>
            <person name="Pitluck S."/>
            <person name="Chertkov O."/>
            <person name="Detter J.C."/>
            <person name="Han C."/>
            <person name="Tapia R."/>
            <person name="Land M."/>
            <person name="Hauser L."/>
            <person name="Jeffries C."/>
            <person name="Kyrpides N."/>
            <person name="Ivanova N."/>
            <person name="Mikhailova N."/>
            <person name="Brumm P."/>
            <person name="Mead D."/>
            <person name="Woyke T."/>
        </authorList>
    </citation>
    <scope>NUCLEOTIDE SEQUENCE [LARGE SCALE GENOMIC DNA]</scope>
    <source>
        <strain evidence="3">ATCC 21833 / DSM 2522 / FERM P-1141 / JCM 9156 / N-4</strain>
    </source>
</reference>
<dbReference type="KEGG" id="bco:Bcell_3373"/>
<dbReference type="EMBL" id="CP002394">
    <property type="protein sequence ID" value="ADU31615.1"/>
    <property type="molecule type" value="Genomic_DNA"/>
</dbReference>
<name>E6U1W8_EVAC2</name>
<keyword evidence="1" id="KW-0812">Transmembrane</keyword>
<gene>
    <name evidence="2" type="ordered locus">Bcell_3373</name>
</gene>
<evidence type="ECO:0000313" key="2">
    <source>
        <dbReference type="EMBL" id="ADU31615.1"/>
    </source>
</evidence>
<dbReference type="AlphaFoldDB" id="E6U1W8"/>
<proteinExistence type="predicted"/>
<keyword evidence="3" id="KW-1185">Reference proteome</keyword>
<dbReference type="HOGENOM" id="CLU_213671_0_0_9"/>
<dbReference type="Proteomes" id="UP000001401">
    <property type="component" value="Chromosome"/>
</dbReference>
<evidence type="ECO:0000313" key="3">
    <source>
        <dbReference type="Proteomes" id="UP000001401"/>
    </source>
</evidence>
<accession>E6U1W8</accession>
<protein>
    <submittedName>
        <fullName evidence="2">Uncharacterized protein</fullName>
    </submittedName>
</protein>
<keyword evidence="1" id="KW-1133">Transmembrane helix</keyword>
<feature type="transmembrane region" description="Helical" evidence="1">
    <location>
        <begin position="30"/>
        <end position="51"/>
    </location>
</feature>
<sequence>MFEAIVFAITIFIGWVIFDAVKHKKVIKENVFSGLVAAIVAGIVWYVLFIIF</sequence>
<dbReference type="RefSeq" id="WP_013489946.1">
    <property type="nucleotide sequence ID" value="NC_014829.1"/>
</dbReference>